<accession>A0A8J1U8V7</accession>
<organism evidence="1 2">
    <name type="scientific">Owenia fusiformis</name>
    <name type="common">Polychaete worm</name>
    <dbReference type="NCBI Taxonomy" id="6347"/>
    <lineage>
        <taxon>Eukaryota</taxon>
        <taxon>Metazoa</taxon>
        <taxon>Spiralia</taxon>
        <taxon>Lophotrochozoa</taxon>
        <taxon>Annelida</taxon>
        <taxon>Polychaeta</taxon>
        <taxon>Sedentaria</taxon>
        <taxon>Canalipalpata</taxon>
        <taxon>Sabellida</taxon>
        <taxon>Oweniida</taxon>
        <taxon>Oweniidae</taxon>
        <taxon>Owenia</taxon>
    </lineage>
</organism>
<feature type="non-terminal residue" evidence="1">
    <location>
        <position position="1"/>
    </location>
</feature>
<dbReference type="AlphaFoldDB" id="A0A8J1U8V7"/>
<evidence type="ECO:0000313" key="1">
    <source>
        <dbReference type="EMBL" id="CAH1773749.1"/>
    </source>
</evidence>
<comment type="caution">
    <text evidence="1">The sequence shown here is derived from an EMBL/GenBank/DDBJ whole genome shotgun (WGS) entry which is preliminary data.</text>
</comment>
<proteinExistence type="predicted"/>
<feature type="non-terminal residue" evidence="1">
    <location>
        <position position="107"/>
    </location>
</feature>
<protein>
    <submittedName>
        <fullName evidence="1">Uncharacterized protein</fullName>
    </submittedName>
</protein>
<dbReference type="EMBL" id="CAIIXF020000001">
    <property type="protein sequence ID" value="CAH1773749.1"/>
    <property type="molecule type" value="Genomic_DNA"/>
</dbReference>
<sequence>VSLEAVQYIEMNIQVYLLLVFIALTATLVLSDSSGSSSRSKKIRENRKCGEIKYDFFKPKKGECEEGTECKCDEQKSKKIKCYCRAVPETTTSDAATTTSDLAITTS</sequence>
<dbReference type="Proteomes" id="UP000749559">
    <property type="component" value="Unassembled WGS sequence"/>
</dbReference>
<gene>
    <name evidence="1" type="ORF">OFUS_LOCUS1305</name>
</gene>
<keyword evidence="2" id="KW-1185">Reference proteome</keyword>
<evidence type="ECO:0000313" key="2">
    <source>
        <dbReference type="Proteomes" id="UP000749559"/>
    </source>
</evidence>
<name>A0A8J1U8V7_OWEFU</name>
<reference evidence="1" key="1">
    <citation type="submission" date="2022-03" db="EMBL/GenBank/DDBJ databases">
        <authorList>
            <person name="Martin C."/>
        </authorList>
    </citation>
    <scope>NUCLEOTIDE SEQUENCE</scope>
</reference>